<dbReference type="AlphaFoldDB" id="A0A0G4HAJ3"/>
<organism evidence="2">
    <name type="scientific">Chromera velia CCMP2878</name>
    <dbReference type="NCBI Taxonomy" id="1169474"/>
    <lineage>
        <taxon>Eukaryota</taxon>
        <taxon>Sar</taxon>
        <taxon>Alveolata</taxon>
        <taxon>Colpodellida</taxon>
        <taxon>Chromeraceae</taxon>
        <taxon>Chromera</taxon>
    </lineage>
</organism>
<proteinExistence type="predicted"/>
<dbReference type="VEuPathDB" id="CryptoDB:Cvel_25676"/>
<evidence type="ECO:0000256" key="1">
    <source>
        <dbReference type="SAM" id="MobiDB-lite"/>
    </source>
</evidence>
<gene>
    <name evidence="2" type="ORF">Cvel_25676</name>
</gene>
<name>A0A0G4HAJ3_9ALVE</name>
<protein>
    <submittedName>
        <fullName evidence="2">Uncharacterized protein</fullName>
    </submittedName>
</protein>
<accession>A0A0G4HAJ3</accession>
<evidence type="ECO:0000313" key="2">
    <source>
        <dbReference type="EMBL" id="CEM40964.1"/>
    </source>
</evidence>
<feature type="region of interest" description="Disordered" evidence="1">
    <location>
        <begin position="38"/>
        <end position="66"/>
    </location>
</feature>
<reference evidence="2" key="1">
    <citation type="submission" date="2014-11" db="EMBL/GenBank/DDBJ databases">
        <authorList>
            <person name="Otto D Thomas"/>
            <person name="Naeem Raeece"/>
        </authorList>
    </citation>
    <scope>NUCLEOTIDE SEQUENCE</scope>
</reference>
<sequence>MTRLAREGRRWSGLLVQALGRRFNSLGRYGFLAEAKRRNGLATDGVQSNGDRDGSGDEPAAENPSQ</sequence>
<dbReference type="EMBL" id="CDMZ01002140">
    <property type="protein sequence ID" value="CEM40964.1"/>
    <property type="molecule type" value="Genomic_DNA"/>
</dbReference>